<organism evidence="1 2">
    <name type="scientific">Pistacia integerrima</name>
    <dbReference type="NCBI Taxonomy" id="434235"/>
    <lineage>
        <taxon>Eukaryota</taxon>
        <taxon>Viridiplantae</taxon>
        <taxon>Streptophyta</taxon>
        <taxon>Embryophyta</taxon>
        <taxon>Tracheophyta</taxon>
        <taxon>Spermatophyta</taxon>
        <taxon>Magnoliopsida</taxon>
        <taxon>eudicotyledons</taxon>
        <taxon>Gunneridae</taxon>
        <taxon>Pentapetalae</taxon>
        <taxon>rosids</taxon>
        <taxon>malvids</taxon>
        <taxon>Sapindales</taxon>
        <taxon>Anacardiaceae</taxon>
        <taxon>Pistacia</taxon>
    </lineage>
</organism>
<evidence type="ECO:0000313" key="2">
    <source>
        <dbReference type="Proteomes" id="UP001163603"/>
    </source>
</evidence>
<keyword evidence="2" id="KW-1185">Reference proteome</keyword>
<gene>
    <name evidence="1" type="ORF">Pint_11642</name>
</gene>
<protein>
    <submittedName>
        <fullName evidence="1">Uncharacterized protein</fullName>
    </submittedName>
</protein>
<accession>A0ACC0XDF4</accession>
<reference evidence="2" key="1">
    <citation type="journal article" date="2023" name="G3 (Bethesda)">
        <title>Genome assembly and association tests identify interacting loci associated with vigor, precocity, and sex in interspecific pistachio rootstocks.</title>
        <authorList>
            <person name="Palmer W."/>
            <person name="Jacygrad E."/>
            <person name="Sagayaradj S."/>
            <person name="Cavanaugh K."/>
            <person name="Han R."/>
            <person name="Bertier L."/>
            <person name="Beede B."/>
            <person name="Kafkas S."/>
            <person name="Golino D."/>
            <person name="Preece J."/>
            <person name="Michelmore R."/>
        </authorList>
    </citation>
    <scope>NUCLEOTIDE SEQUENCE [LARGE SCALE GENOMIC DNA]</scope>
</reference>
<dbReference type="Proteomes" id="UP001163603">
    <property type="component" value="Chromosome 12"/>
</dbReference>
<comment type="caution">
    <text evidence="1">The sequence shown here is derived from an EMBL/GenBank/DDBJ whole genome shotgun (WGS) entry which is preliminary data.</text>
</comment>
<sequence>MEGERVDSSLGFINLSPNNGDESLAVNLSGQVHQLPCCIKYDGPCPVSHYFRPKSTGIEVDGLKVEEAHFRGRKLQGVTISLPDGYSVIACFSFCVCYVATLSHMRFKFHKWPIPWLCSGKEKYWQEKVSDTSEENSTCWETNARFDKLTYWNHDTCPTKDDVFLRSFHWFTVSEALHKPVTAEDLVSSSITLKKS</sequence>
<proteinExistence type="predicted"/>
<name>A0ACC0XDF4_9ROSI</name>
<evidence type="ECO:0000313" key="1">
    <source>
        <dbReference type="EMBL" id="KAJ0016414.1"/>
    </source>
</evidence>
<dbReference type="EMBL" id="CM047747">
    <property type="protein sequence ID" value="KAJ0016414.1"/>
    <property type="molecule type" value="Genomic_DNA"/>
</dbReference>